<reference evidence="1" key="1">
    <citation type="submission" date="2022-08" db="EMBL/GenBank/DDBJ databases">
        <title>Genome Sequence of Fusarium decemcellulare.</title>
        <authorList>
            <person name="Buettner E."/>
        </authorList>
    </citation>
    <scope>NUCLEOTIDE SEQUENCE</scope>
    <source>
        <strain evidence="1">Babe19</strain>
    </source>
</reference>
<sequence length="874" mass="99544">MDAAASTLSKTIPNDYHEYRPLDQSQEQIRLLSIPASPSDDGVPRCRIIRASLQDPPQYTALSYTWGDVKDTTKIWVDFAVEHDPSASETEIHPLSFSVIKNLRNALASCNQGTHKGPYLLWVDMLCINQGDIPERSQQVQLMGKIFRQATNVLVWLPPELDDPVIFDRDAEIAEKMTTGLNHEGDIDKAIAMAYARARKTATNREEYNYVIDWFVTDRRELTWREDGDIFVALFEAWYDVKMNGETAFDFDEEQLLFFILFRPPFPYLGVSEDATEEDITDSMEAMAIPETLDGSQQDNSALLWGTMPPDVSMNQGESDHQAELSIANDIISDPDAHARKRFRALRRYCWWFMVNIIDWEVLEVSCQQYYMNKMAVLGNTWFCRTWVLQEVANNAQVSVRRGSYQTSWDVVAKMATTSLSMKAGIRRLCAARGSFSQRLVGAYTPNRTLGDDPRVEVMWSFIEPGREHRIAWLNLLSMTAGFRCSDPRDKAFGLLGMKILRLDAGYDETTPRVYAKFFQAIIDSDQDLRILHFVLRPEGSVLGIDKYRSSCEFPHWMTNLSLSSHFHLSLPLFPGDMRTASSWFVPLDKPPPRPEDPPEHLIVAGIELGTVAGVVGPLEGRYWQLRIFSQTGEDEQGNHFEPYLMLKKAWKTQFGGKQKRSIDDFGVSFEAGDASNLTRSHQRALLKDLTVTKYALTWTLPHMSDVQTDMSAARNSLPQNLLLHNMAQDVVDVEELYDGSGGRVWRDLAEAERQCDLYSPDLASLERDINAVDSPFKNPHSVFFTTDGRLGICPPETRPGDIVVFLSGDWSPYLLRRRPVPDFPPSAKDLEFGTVYEAIGCCNLEGYMSWDCEPGDVSSKFKEWRRKKYFRIV</sequence>
<dbReference type="EMBL" id="JANRMS010000271">
    <property type="protein sequence ID" value="KAJ3542891.1"/>
    <property type="molecule type" value="Genomic_DNA"/>
</dbReference>
<evidence type="ECO:0000313" key="2">
    <source>
        <dbReference type="Proteomes" id="UP001148629"/>
    </source>
</evidence>
<keyword evidence="2" id="KW-1185">Reference proteome</keyword>
<name>A0ACC1SMS7_9HYPO</name>
<comment type="caution">
    <text evidence="1">The sequence shown here is derived from an EMBL/GenBank/DDBJ whole genome shotgun (WGS) entry which is preliminary data.</text>
</comment>
<gene>
    <name evidence="1" type="ORF">NM208_g3866</name>
</gene>
<accession>A0ACC1SMS7</accession>
<evidence type="ECO:0000313" key="1">
    <source>
        <dbReference type="EMBL" id="KAJ3542891.1"/>
    </source>
</evidence>
<proteinExistence type="predicted"/>
<dbReference type="Proteomes" id="UP001148629">
    <property type="component" value="Unassembled WGS sequence"/>
</dbReference>
<organism evidence="1 2">
    <name type="scientific">Fusarium decemcellulare</name>
    <dbReference type="NCBI Taxonomy" id="57161"/>
    <lineage>
        <taxon>Eukaryota</taxon>
        <taxon>Fungi</taxon>
        <taxon>Dikarya</taxon>
        <taxon>Ascomycota</taxon>
        <taxon>Pezizomycotina</taxon>
        <taxon>Sordariomycetes</taxon>
        <taxon>Hypocreomycetidae</taxon>
        <taxon>Hypocreales</taxon>
        <taxon>Nectriaceae</taxon>
        <taxon>Fusarium</taxon>
        <taxon>Fusarium decemcellulare species complex</taxon>
    </lineage>
</organism>
<protein>
    <submittedName>
        <fullName evidence="1">Uncharacterized protein</fullName>
    </submittedName>
</protein>